<dbReference type="Proteomes" id="UP001153069">
    <property type="component" value="Unassembled WGS sequence"/>
</dbReference>
<keyword evidence="3" id="KW-1185">Reference proteome</keyword>
<accession>A0A9N8F261</accession>
<feature type="domain" description="Methyltransferase FkbM" evidence="1">
    <location>
        <begin position="83"/>
        <end position="291"/>
    </location>
</feature>
<dbReference type="OrthoDB" id="202135at2759"/>
<dbReference type="GO" id="GO:0008168">
    <property type="term" value="F:methyltransferase activity"/>
    <property type="evidence" value="ECO:0007669"/>
    <property type="project" value="UniProtKB-KW"/>
</dbReference>
<reference evidence="2" key="1">
    <citation type="submission" date="2020-06" db="EMBL/GenBank/DDBJ databases">
        <authorList>
            <consortium name="Plant Systems Biology data submission"/>
        </authorList>
    </citation>
    <scope>NUCLEOTIDE SEQUENCE</scope>
    <source>
        <strain evidence="2">D6</strain>
    </source>
</reference>
<dbReference type="SUPFAM" id="SSF53335">
    <property type="entry name" value="S-adenosyl-L-methionine-dependent methyltransferases"/>
    <property type="match status" value="1"/>
</dbReference>
<evidence type="ECO:0000313" key="2">
    <source>
        <dbReference type="EMBL" id="CAB9531302.1"/>
    </source>
</evidence>
<sequence>MKFDRCWSRVIFPYQDPPNSRLQLNWETEEKDPALQEVVLPNGLNVFAHDKGETELIYEEIWTYDSYFQCDKLKLEPGATVLDVGGNTGLFSLYAKQDKCNNDATIYAFEPIPSTYRILKANGDRHFDAEQGNAKFHALNYGLSSKDGEITFWHHPHQCGWTTSDKEMDEKRNQDLYQNLPTITDEIVKKPENWWLRWFPRSLVLWGARQFAHAMVKTQPITCQVRTLSSVIDEYKISNIDLVKVDVEGAELDVLQGIRDDHWPRIQQFTMEVEGHTLKPIQQLLTEKGFVFEHEYVHKVQQAFFGVEAEIFYLWAWRQTAQDK</sequence>
<dbReference type="InterPro" id="IPR006342">
    <property type="entry name" value="FkbM_mtfrase"/>
</dbReference>
<keyword evidence="2" id="KW-0489">Methyltransferase</keyword>
<dbReference type="InterPro" id="IPR029063">
    <property type="entry name" value="SAM-dependent_MTases_sf"/>
</dbReference>
<organism evidence="2 3">
    <name type="scientific">Seminavis robusta</name>
    <dbReference type="NCBI Taxonomy" id="568900"/>
    <lineage>
        <taxon>Eukaryota</taxon>
        <taxon>Sar</taxon>
        <taxon>Stramenopiles</taxon>
        <taxon>Ochrophyta</taxon>
        <taxon>Bacillariophyta</taxon>
        <taxon>Bacillariophyceae</taxon>
        <taxon>Bacillariophycidae</taxon>
        <taxon>Naviculales</taxon>
        <taxon>Naviculaceae</taxon>
        <taxon>Seminavis</taxon>
    </lineage>
</organism>
<gene>
    <name evidence="2" type="ORF">SEMRO_3408_G347690.1</name>
</gene>
<name>A0A9N8F261_9STRA</name>
<proteinExistence type="predicted"/>
<dbReference type="PANTHER" id="PTHR34203:SF15">
    <property type="entry name" value="SLL1173 PROTEIN"/>
    <property type="match status" value="1"/>
</dbReference>
<dbReference type="Pfam" id="PF05050">
    <property type="entry name" value="Methyltransf_21"/>
    <property type="match status" value="1"/>
</dbReference>
<dbReference type="GO" id="GO:0032259">
    <property type="term" value="P:methylation"/>
    <property type="evidence" value="ECO:0007669"/>
    <property type="project" value="UniProtKB-KW"/>
</dbReference>
<comment type="caution">
    <text evidence="2">The sequence shown here is derived from an EMBL/GenBank/DDBJ whole genome shotgun (WGS) entry which is preliminary data.</text>
</comment>
<dbReference type="EMBL" id="CAICTM010003406">
    <property type="protein sequence ID" value="CAB9531302.1"/>
    <property type="molecule type" value="Genomic_DNA"/>
</dbReference>
<evidence type="ECO:0000313" key="3">
    <source>
        <dbReference type="Proteomes" id="UP001153069"/>
    </source>
</evidence>
<protein>
    <submittedName>
        <fullName evidence="2">Inherit from NOG: Methyltransferase</fullName>
    </submittedName>
</protein>
<dbReference type="Gene3D" id="3.40.50.150">
    <property type="entry name" value="Vaccinia Virus protein VP39"/>
    <property type="match status" value="1"/>
</dbReference>
<dbReference type="InterPro" id="IPR052514">
    <property type="entry name" value="SAM-dependent_MTase"/>
</dbReference>
<dbReference type="PANTHER" id="PTHR34203">
    <property type="entry name" value="METHYLTRANSFERASE, FKBM FAMILY PROTEIN"/>
    <property type="match status" value="1"/>
</dbReference>
<dbReference type="AlphaFoldDB" id="A0A9N8F261"/>
<keyword evidence="2" id="KW-0808">Transferase</keyword>
<evidence type="ECO:0000259" key="1">
    <source>
        <dbReference type="Pfam" id="PF05050"/>
    </source>
</evidence>
<dbReference type="NCBIfam" id="TIGR01444">
    <property type="entry name" value="fkbM_fam"/>
    <property type="match status" value="2"/>
</dbReference>